<gene>
    <name evidence="13" type="primary">bncr</name>
</gene>
<dbReference type="SUPFAM" id="SSF57302">
    <property type="entry name" value="Snake toxin-like"/>
    <property type="match status" value="1"/>
</dbReference>
<keyword evidence="2" id="KW-1003">Cell membrane</keyword>
<protein>
    <submittedName>
        <fullName evidence="13">Protein Bouncer</fullName>
    </submittedName>
</protein>
<evidence type="ECO:0000256" key="7">
    <source>
        <dbReference type="ARBA" id="ARBA00023180"/>
    </source>
</evidence>
<feature type="domain" description="UPAR/Ly6" evidence="11">
    <location>
        <begin position="37"/>
        <end position="101"/>
    </location>
</feature>
<keyword evidence="12" id="KW-1185">Reference proteome</keyword>
<keyword evidence="7" id="KW-0325">Glycoprotein</keyword>
<dbReference type="AlphaFoldDB" id="A0A6P7MSE0"/>
<evidence type="ECO:0000256" key="5">
    <source>
        <dbReference type="ARBA" id="ARBA00023136"/>
    </source>
</evidence>
<name>A0A6P7MSE0_BETSP</name>
<keyword evidence="4 10" id="KW-0732">Signal</keyword>
<dbReference type="PANTHER" id="PTHR47613:SF1">
    <property type="entry name" value="SPERM ACROSOME MEMBRANE-ASSOCIATED PROTEIN 4"/>
    <property type="match status" value="1"/>
</dbReference>
<keyword evidence="3" id="KW-0336">GPI-anchor</keyword>
<evidence type="ECO:0000259" key="11">
    <source>
        <dbReference type="Pfam" id="PF00021"/>
    </source>
</evidence>
<proteinExistence type="inferred from homology"/>
<evidence type="ECO:0000256" key="10">
    <source>
        <dbReference type="SAM" id="SignalP"/>
    </source>
</evidence>
<dbReference type="OrthoDB" id="8929012at2759"/>
<evidence type="ECO:0000256" key="1">
    <source>
        <dbReference type="ARBA" id="ARBA00004609"/>
    </source>
</evidence>
<evidence type="ECO:0000256" key="2">
    <source>
        <dbReference type="ARBA" id="ARBA00022475"/>
    </source>
</evidence>
<sequence>MSRLLFAAAWCVCLLPSLLCGNLLCFYRPLTEKEKAFQPTLTECPPNELCFTADGRYGNHSALSAQGCVAAGDCSRVLSTRFKGTAYATRYACCDWSYCNSCPGAAAASLSITVTLTTVALMGGDLWSF</sequence>
<keyword evidence="6" id="KW-1015">Disulfide bond</keyword>
<dbReference type="InterPro" id="IPR045860">
    <property type="entry name" value="Snake_toxin-like_sf"/>
</dbReference>
<dbReference type="InterPro" id="IPR016054">
    <property type="entry name" value="LY6_UPA_recep-like"/>
</dbReference>
<comment type="subcellular location">
    <subcellularLocation>
        <location evidence="1">Cell membrane</location>
        <topology evidence="1">Lipid-anchor</topology>
        <topology evidence="1">GPI-anchor</topology>
    </subcellularLocation>
</comment>
<evidence type="ECO:0000256" key="3">
    <source>
        <dbReference type="ARBA" id="ARBA00022622"/>
    </source>
</evidence>
<dbReference type="GO" id="GO:0035036">
    <property type="term" value="P:sperm-egg recognition"/>
    <property type="evidence" value="ECO:0007669"/>
    <property type="project" value="TreeGrafter"/>
</dbReference>
<dbReference type="InterPro" id="IPR046354">
    <property type="entry name" value="SPACA4/Bouncer"/>
</dbReference>
<dbReference type="CDD" id="cd23597">
    <property type="entry name" value="TFP_LU_ECD_Bncr"/>
    <property type="match status" value="1"/>
</dbReference>
<dbReference type="PANTHER" id="PTHR47613">
    <property type="entry name" value="SPERM ACROSOME MEMBRANE-ASSOCIATED PROTEIN 4"/>
    <property type="match status" value="1"/>
</dbReference>
<dbReference type="Pfam" id="PF00021">
    <property type="entry name" value="UPAR_LY6"/>
    <property type="match status" value="1"/>
</dbReference>
<feature type="signal peptide" evidence="10">
    <location>
        <begin position="1"/>
        <end position="20"/>
    </location>
</feature>
<dbReference type="CTD" id="101885477"/>
<evidence type="ECO:0000313" key="12">
    <source>
        <dbReference type="Proteomes" id="UP000515150"/>
    </source>
</evidence>
<dbReference type="KEGG" id="bspl:114856936"/>
<evidence type="ECO:0000256" key="4">
    <source>
        <dbReference type="ARBA" id="ARBA00022729"/>
    </source>
</evidence>
<feature type="chain" id="PRO_5028184507" evidence="10">
    <location>
        <begin position="21"/>
        <end position="129"/>
    </location>
</feature>
<dbReference type="GO" id="GO:0098552">
    <property type="term" value="C:side of membrane"/>
    <property type="evidence" value="ECO:0007669"/>
    <property type="project" value="UniProtKB-KW"/>
</dbReference>
<keyword evidence="8" id="KW-0449">Lipoprotein</keyword>
<organism evidence="12 13">
    <name type="scientific">Betta splendens</name>
    <name type="common">Siamese fighting fish</name>
    <dbReference type="NCBI Taxonomy" id="158456"/>
    <lineage>
        <taxon>Eukaryota</taxon>
        <taxon>Metazoa</taxon>
        <taxon>Chordata</taxon>
        <taxon>Craniata</taxon>
        <taxon>Vertebrata</taxon>
        <taxon>Euteleostomi</taxon>
        <taxon>Actinopterygii</taxon>
        <taxon>Neopterygii</taxon>
        <taxon>Teleostei</taxon>
        <taxon>Neoteleostei</taxon>
        <taxon>Acanthomorphata</taxon>
        <taxon>Anabantaria</taxon>
        <taxon>Anabantiformes</taxon>
        <taxon>Anabantoidei</taxon>
        <taxon>Osphronemidae</taxon>
        <taxon>Betta</taxon>
    </lineage>
</organism>
<dbReference type="Gene3D" id="2.10.60.10">
    <property type="entry name" value="CD59"/>
    <property type="match status" value="1"/>
</dbReference>
<accession>A0A6P7MSE0</accession>
<comment type="similarity">
    <text evidence="9">Belongs to the SPACA4/bouncer family.</text>
</comment>
<dbReference type="GO" id="GO:0005886">
    <property type="term" value="C:plasma membrane"/>
    <property type="evidence" value="ECO:0007669"/>
    <property type="project" value="UniProtKB-SubCell"/>
</dbReference>
<evidence type="ECO:0000256" key="9">
    <source>
        <dbReference type="ARBA" id="ARBA00029446"/>
    </source>
</evidence>
<evidence type="ECO:0000256" key="8">
    <source>
        <dbReference type="ARBA" id="ARBA00023288"/>
    </source>
</evidence>
<dbReference type="Proteomes" id="UP000515150">
    <property type="component" value="Chromosome 6"/>
</dbReference>
<evidence type="ECO:0000313" key="13">
    <source>
        <dbReference type="RefSeq" id="XP_029008689.1"/>
    </source>
</evidence>
<keyword evidence="5" id="KW-0472">Membrane</keyword>
<evidence type="ECO:0000256" key="6">
    <source>
        <dbReference type="ARBA" id="ARBA00023157"/>
    </source>
</evidence>
<reference evidence="13" key="1">
    <citation type="submission" date="2025-08" db="UniProtKB">
        <authorList>
            <consortium name="RefSeq"/>
        </authorList>
    </citation>
    <scope>IDENTIFICATION</scope>
</reference>
<dbReference type="RefSeq" id="XP_029008689.1">
    <property type="nucleotide sequence ID" value="XM_029152856.3"/>
</dbReference>
<dbReference type="InParanoid" id="A0A6P7MSE0"/>
<dbReference type="GeneID" id="114856936"/>